<dbReference type="PANTHER" id="PTHR43817:SF1">
    <property type="entry name" value="HYDROLASE, FAMILY 43, PUTATIVE (AFU_ORTHOLOGUE AFUA_3G01660)-RELATED"/>
    <property type="match status" value="1"/>
</dbReference>
<gene>
    <name evidence="3" type="ORF">DFQ06_1030</name>
</gene>
<proteinExistence type="predicted"/>
<dbReference type="Pfam" id="PF17132">
    <property type="entry name" value="Glyco_hydro_106"/>
    <property type="match status" value="1"/>
</dbReference>
<comment type="caution">
    <text evidence="3">The sequence shown here is derived from an EMBL/GenBank/DDBJ whole genome shotgun (WGS) entry which is preliminary data.</text>
</comment>
<name>A0A4R8MHR0_9FLAO</name>
<dbReference type="SUPFAM" id="SSF49785">
    <property type="entry name" value="Galactose-binding domain-like"/>
    <property type="match status" value="1"/>
</dbReference>
<dbReference type="Gene3D" id="2.60.120.260">
    <property type="entry name" value="Galactose-binding domain-like"/>
    <property type="match status" value="1"/>
</dbReference>
<dbReference type="InterPro" id="IPR008979">
    <property type="entry name" value="Galactose-bd-like_sf"/>
</dbReference>
<protein>
    <submittedName>
        <fullName evidence="3">Glycosyl hydrolase family 2</fullName>
    </submittedName>
</protein>
<dbReference type="PANTHER" id="PTHR43817">
    <property type="entry name" value="GLYCOSYL HYDROLASE"/>
    <property type="match status" value="1"/>
</dbReference>
<dbReference type="AlphaFoldDB" id="A0A4R8MHR0"/>
<dbReference type="GO" id="GO:0004553">
    <property type="term" value="F:hydrolase activity, hydrolyzing O-glycosyl compounds"/>
    <property type="evidence" value="ECO:0007669"/>
    <property type="project" value="InterPro"/>
</dbReference>
<dbReference type="Proteomes" id="UP000294824">
    <property type="component" value="Unassembled WGS sequence"/>
</dbReference>
<accession>A0A4R8MHR0</accession>
<evidence type="ECO:0000256" key="1">
    <source>
        <dbReference type="ARBA" id="ARBA00022729"/>
    </source>
</evidence>
<organism evidence="3 4">
    <name type="scientific">Algibacter lectus</name>
    <dbReference type="NCBI Taxonomy" id="221126"/>
    <lineage>
        <taxon>Bacteria</taxon>
        <taxon>Pseudomonadati</taxon>
        <taxon>Bacteroidota</taxon>
        <taxon>Flavobacteriia</taxon>
        <taxon>Flavobacteriales</taxon>
        <taxon>Flavobacteriaceae</taxon>
        <taxon>Algibacter</taxon>
    </lineage>
</organism>
<dbReference type="GO" id="GO:0005975">
    <property type="term" value="P:carbohydrate metabolic process"/>
    <property type="evidence" value="ECO:0007669"/>
    <property type="project" value="InterPro"/>
</dbReference>
<keyword evidence="2 3" id="KW-0378">Hydrolase</keyword>
<evidence type="ECO:0000256" key="2">
    <source>
        <dbReference type="ARBA" id="ARBA00022801"/>
    </source>
</evidence>
<dbReference type="NCBIfam" id="NF045579">
    <property type="entry name" value="rhamnoside_JR"/>
    <property type="match status" value="1"/>
</dbReference>
<dbReference type="RefSeq" id="WP_206672750.1">
    <property type="nucleotide sequence ID" value="NZ_SORL01000007.1"/>
</dbReference>
<evidence type="ECO:0000313" key="4">
    <source>
        <dbReference type="Proteomes" id="UP000294824"/>
    </source>
</evidence>
<reference evidence="3 4" key="1">
    <citation type="submission" date="2019-03" db="EMBL/GenBank/DDBJ databases">
        <title>Genomic Encyclopedia of Type Strains, Phase III (KMG-III): the genomes of soil and plant-associated and newly described type strains.</title>
        <authorList>
            <person name="Whitman W."/>
        </authorList>
    </citation>
    <scope>NUCLEOTIDE SEQUENCE [LARGE SCALE GENOMIC DNA]</scope>
    <source>
        <strain evidence="3 4">CECT 8301</strain>
    </source>
</reference>
<dbReference type="EMBL" id="SORL01000007">
    <property type="protein sequence ID" value="TDY64127.1"/>
    <property type="molecule type" value="Genomic_DNA"/>
</dbReference>
<keyword evidence="1" id="KW-0732">Signal</keyword>
<evidence type="ECO:0000313" key="3">
    <source>
        <dbReference type="EMBL" id="TDY64127.1"/>
    </source>
</evidence>
<sequence>MKKVLLLVWIVVLSVNPMFGQSLYKQDSTFDKNSILETGFQSPPNEAKARTWWHWISGNVSKSGITKDLEAMKEVGIQEAQLFNVKLEFPDGPVKYLSEEWLDLFHFSAKEAKRLGLELTFHNSAGWSSSGGPWITPEYAMQTTVFTEVTVQGGKLFKDQLPQPKTKLNYYKDIAVLAFPKPQTDIKIDGLDYKNLTDRIRNHLLPDTKAITASAVINKNDIIDLTSKITKNGFIEWNVPKGEWIILRLGHTPTGKSNHPAPEGGRGLEVDKMSKKAVDVYWEGGIQPIINKLGDLIGTTVNNCLIDSYEVGTTNWTARFDAEFKKLRGYSLTSYLPTLAGYYVESGEVSERFLWDFRRTIGDLMAKNYYAHFGELCRENGMKFSVEPYWGPFDNMQVGATGDIVMCEFWSGGYPFFDSPKFVSSIAHLNGSSIVGAESFTGIGGWDEHPAVLKSIGDQAWAQGITRFIFHTYVHQPWDVAPGLALSYHGTDFNRLNTWWSQGKGFMDYIARSQFLLQQGQNVADVLVFTGESSPNTAFLMPEIKAMGFDYDLIGANKLAGLTVKNGDIYTSVGNKYKVLVLPTSSWMKPETLSKIAALTKAGAKVIGERPYKSPSLENYPKSDDKIDKLAENLWNSGLVKKITIQEFLSKSKTPSDFRIEEGDASDISFIHRKTEDADIYFIANAKKESREITGRFRVKGKQPELWNSESGEVKSLAVWVDNEDGTTSVPIQLGMEASVFVIFRKPVAASAHITKISETLKKPQLEPLSNLKIIKAEYGSFLQDGLVDITDKVKAAVEDNKLKLQAGRGFCDCDPAMGYKKEFRMEYKIGEEIKRIYVEEREFVNIDATDKGSLTILKAVFGKFKPETKEVPKYYKTFDITEKIKGMVSSGVLEIPIEKSLIDGHVPEGKNKVLRVTFSTDGVEHVVSVPEGRVLNLSKDISKTKLVSTNGKVNWVTSYPGEIKYQTSLGKNKTIKVKSVPKPIELVGDWNIEFKENLSTPIKTVFNNLVSWSNSDNNAIKYYSGTATYQKNFNISKKIFKKDTSFELDLGSVGVIAEVIINGKNAGILWKAPFRINIDDFVKAGQNTLEVRVTNLWPNRLIGDENLSLDFERKGEKTKSLPNWLLNNTQRPSKRTTFPAWKHWSKNDALFASGLLGPVKINVFQKIILE</sequence>
<keyword evidence="4" id="KW-1185">Reference proteome</keyword>